<dbReference type="Gene3D" id="2.60.40.10">
    <property type="entry name" value="Immunoglobulins"/>
    <property type="match status" value="1"/>
</dbReference>
<evidence type="ECO:0000313" key="1">
    <source>
        <dbReference type="EMBL" id="QBZ70713.1"/>
    </source>
</evidence>
<dbReference type="Proteomes" id="UP000297195">
    <property type="component" value="Segment"/>
</dbReference>
<accession>A0A4D6DWK5</accession>
<name>A0A4D6DWK5_9CAUD</name>
<sequence>MTTLKQQLAIDGQAISNLDKDMVITLDAHPSVQIDTIQEDSITYKFLGDITQDSTYTLNLTFVYKKLHKLVMPVTLSHVVNDPKIQVSWPTKSVKVWDEGTWGDIPFKVMFLGTDPAEDITASITNVVMISNEYITITDNTKWRVVNGNKTQSMNSTVDFTFDVEHGGVVYHCKGQVIFNIAQYDGIDYKVVLVGTAEGTLNTPSKLYFKPTYQGRFSPGTKISPTTGANIRVTINSQSDDLEKELLVVTITGTTVNDAIYNRIIFYKDGITTGTPTSFVMWFYIKIWAKAITVTGAPARTDTKYYQTYKFPITQIRLGHEIITPQDPRLVITGSSQASRAILGFDTDGIWMQNLFETVGSFVNAVTYIDSPGYAGWSLMTSSYTTEVGENLTLVPIQTSEITPSTHNDISVLVCRVDTEEEIPGLTLVGKPSIVSNGPKALIKYYDDIAISDSPAVGTLTLSTDNGHTGTGIMLSGAFKTPAGDILGLRNVQIVVPKAPMVGVTTGEVSVSKTEPVPVQFTLKQLQFDNVLTDVTTATFSDMVITGEGTAVGTITNKGNGLYEALVTPTAVTGTATITGTVSVNESGTAVTYPVEFAVQFNRVTDVEYIDAPLNVNVFQQGTDIPFQVKVEGVDVTSQMTDVVITPTTNIITSGGTNWEIWTAPTAGVAEKITYTFKVPGYNGELEEHSYVATFNIGAWDGLMLKVTKQDDLLFGSLVTNREFEVEVVYRGKAAADKVLMDPASVATWMTIVSQTPSEDNTKLKITFMGKSHPNAGKLNQWQGSTIPITGMKFTLTGSPGTTANVDYVTQPAQKGYFNGDFLSLYGYAGGLYGLTGEVTHYRADATAGAAMSVIYAVANGVRIPLEEMYFYSRTGFSTSAPNNVAQSMVYGQGTTIYSQISAAYSSTGYHNVLTAYWTKNSAYKFEPKNDGTSTDGNFWIRYSGTGSVAPTTLGGLDASAVSADDNELHFTFLQSGRTLTNPTAFIVKVIPIPGNGSAIVPDSPWSYIKDPADQNKVILDFAAGHTGDSIQLDGRITDAGMSGRWSRVTVTIPVPRSTVTFTPSATDIPAVGGQHLDIEFSLAMMHYKQTPADLSAIVFKSISVAGGADINGSVSHVGGNKFKVPVTISPSFGTVAISGIFTEPGSTVEYSFSGNVTTVNNSVVHVVGISPFNVAMFERDTRLPFTVNDTTGDITSTVKDVTITPNQYVITHGGSDWEIWSGPTAGGTTKVMYQFTVTSNGNDEVLTYEATFTLPAWDGKMLKIGYNYSDTDKKTVLGAIGASPVINTYTLYPIFRGKPAGDKVVYSTQTNSPSMTIVAGGPVESNAGYTINTNGPTGNATNHNQNSTIVYTLKPEFLNGQANNIEDVTQVTHAVRMRTYRTGGTSIYNLSNQTPYPKVGPNSAFRAILEIRSDKVIIPTDDPGITYNILAGNVSLFMSNLGVDQTSMYLFCTSIANNVGAFNNINATYNGSTSTAAAIYVEFSSGYAPLTWYNIVPVSGQTLDAAGNRQFKFTISEKGKSVVLLDKVVKGLKTTITPAIGNAVVAEPKGYTAVMGSDGVWTVNVGVGHSGDSFTVIGAIANASTPDVILAAPAPASPVAVTVKKAKGIVKLVGATRFEVKGTTKTDLIFTVDIPHYEGTVPMLGVFNSIALTGGAQTTMSNATLVSDNAWKVGNSSISGSGGDTTLTGKFYETGKSGIVYDLEPLTFQTVDVSKLYIKDIPTTGTVMQSSTVIPFECYVGNASGELLTPSSVKITGNTFIYGNNGNIWRPEPTIPLEGGVYQVQFDFVVTIDGVAENHTHMATINVSPWDGVEYTATPAGASTVYGLVGDSVAVTVDQAFRKVSVYQAGTWGSDAAYILAQSQGVVQWVSDATSSPANRPYVTFKGLKAGKFKFNAAVNYKGTNYNLWPVGTKDKNWQTYEIDVWIWDADIRFTSGTQPGPIAGAKGDSIIVPADFVYRDDSALPTYSGGLTITTSPSGIITPGTRLVNSWNAVINAANHGSDAVDVPVKIKYSYLANGVTYTMEYTQIFTIAGDGTNADVVAFTDVTDINTRNWGKGTLPFGVTVNGLTGTVKNVQVTTNDYIDAISTDSLNNVWQCKKGGVTGPVATQVEFVVVVNNGVRDYTVNKTINITIDKDDGSEFWIVPVAYNTDYDGLVAVKNNNVNNICSAQVYGYYRGDRVVTTATFSGLTSGFNSQSSAMATDGKWTYAFKHSNNAVQFNNLSIKLKYGTDAEVVGKNTATFVIPVFYYSTTLETPAQVIVSSPTTFTGKFGDVFTHTLNLADRGSAVQLNRPNVSPNFINFIPNAAASSVLGVLKPIAPRLMQYEFSADVQEETTTTIAYSVRLLNTVAKTTVVTLTFIQQPLHPKLPLVASQTSNIVGKFNDTGSMPMTLTYGGDITPTNDPKVTITADSGIQVTKTASGFDYKIILANTNPTGDYSSNITVTYEYTDGLFATTTFAQPIKFTATARDLVLTDSPINVKVWDIGTGVPFTLKAGTEDVTNLITDLEVTANTYVIQKASSVWQIVANAAISSIQVLTEFTYRLNDEALVRTGSGTFIIADYNGAEFTPYLENPFAGVVDGILMVSNNPDAGTNTDRGFKIVGVFRGEPTTIQAYGSPATVPNLSVTLPSGSGLALSYSAKATTSGYEGGGVIKVPVLLTGSSGNLPGINSATIDVPFAIYQTSAPSYVISAMTGTLSGTYGDELAVSCSVVNSGSVVDLSDPNVVIETTGGRVEVVPGSVTERGFKLRFVGQIASDVTGDQTVRIYNSVSPSLDTTGTISITQIGVDYVINVTQDTTIVVAAQNNLILFTLKDGEGNPITNATKVSLDVTENPKWRSVLAGYSNTLTNNSATTPGEYRLSMNLGQTAGTFTISLTVAVPGSTDSYKLTDMVFTNPGSPIKSALSVDTIDSTLDAVTPVTLTLTRDKYLTPNAPEAGNLRIVSVEGPAKAVTVSTVYNADGIFDLTVVGDGNVGEVTVNAEISPVVNDITWSAVPFSFKLNAEEAAAPAVTEQTTAMSLQLWEQKPIAFKVMVGDTDITSDASLTLNNDISSNLEFNAISEGVWGIKAISADSLEDVTLLVKVNVNVHYNGNDYVLPIEFNTTVVANTTGIPTNRFNIEFI</sequence>
<evidence type="ECO:0000313" key="2">
    <source>
        <dbReference type="Proteomes" id="UP000297195"/>
    </source>
</evidence>
<dbReference type="EMBL" id="MK689364">
    <property type="protein sequence ID" value="QBZ70713.1"/>
    <property type="molecule type" value="Genomic_DNA"/>
</dbReference>
<protein>
    <submittedName>
        <fullName evidence="1">Uncharacterized protein</fullName>
    </submittedName>
</protein>
<keyword evidence="2" id="KW-1185">Reference proteome</keyword>
<gene>
    <name evidence="1" type="ORF">pETSU_132</name>
</gene>
<organism evidence="1 2">
    <name type="scientific">Edwardsiella phage pEt-SU</name>
    <dbReference type="NCBI Taxonomy" id="2562142"/>
    <lineage>
        <taxon>Viruses</taxon>
        <taxon>Duplodnaviria</taxon>
        <taxon>Heunggongvirae</taxon>
        <taxon>Uroviricota</taxon>
        <taxon>Caudoviricetes</taxon>
        <taxon>Chimalliviridae</taxon>
        <taxon>Petsuvirus</taxon>
        <taxon>Petsuvirus pEtSU</taxon>
    </lineage>
</organism>
<proteinExistence type="predicted"/>
<reference evidence="1 2" key="1">
    <citation type="submission" date="2019-03" db="EMBL/GenBank/DDBJ databases">
        <authorList>
            <person name="Kim S.G."/>
            <person name="Park S.C."/>
        </authorList>
    </citation>
    <scope>NUCLEOTIDE SEQUENCE [LARGE SCALE GENOMIC DNA]</scope>
</reference>
<dbReference type="InterPro" id="IPR013783">
    <property type="entry name" value="Ig-like_fold"/>
</dbReference>